<evidence type="ECO:0000313" key="2">
    <source>
        <dbReference type="Proteomes" id="UP000663823"/>
    </source>
</evidence>
<protein>
    <submittedName>
        <fullName evidence="1">Uncharacterized protein</fullName>
    </submittedName>
</protein>
<dbReference type="AlphaFoldDB" id="A0A820JDW9"/>
<sequence>MNRFANNFSKGATSSCDELDSAGMYAYCGAFRGGYTSSLGGYGGASIGGMNAYLPYLSPMPCLISMPPAMQYPPSSNIHQVPCPVPVPVPVPVSVPQPCPVPVPVPVPQPCAVPIPVRECVPVP</sequence>
<feature type="non-terminal residue" evidence="1">
    <location>
        <position position="124"/>
    </location>
</feature>
<reference evidence="1" key="1">
    <citation type="submission" date="2021-02" db="EMBL/GenBank/DDBJ databases">
        <authorList>
            <person name="Nowell W R."/>
        </authorList>
    </citation>
    <scope>NUCLEOTIDE SEQUENCE</scope>
</reference>
<name>A0A820JDW9_9BILA</name>
<comment type="caution">
    <text evidence="1">The sequence shown here is derived from an EMBL/GenBank/DDBJ whole genome shotgun (WGS) entry which is preliminary data.</text>
</comment>
<organism evidence="1 2">
    <name type="scientific">Rotaria sordida</name>
    <dbReference type="NCBI Taxonomy" id="392033"/>
    <lineage>
        <taxon>Eukaryota</taxon>
        <taxon>Metazoa</taxon>
        <taxon>Spiralia</taxon>
        <taxon>Gnathifera</taxon>
        <taxon>Rotifera</taxon>
        <taxon>Eurotatoria</taxon>
        <taxon>Bdelloidea</taxon>
        <taxon>Philodinida</taxon>
        <taxon>Philodinidae</taxon>
        <taxon>Rotaria</taxon>
    </lineage>
</organism>
<proteinExistence type="predicted"/>
<accession>A0A820JDW9</accession>
<dbReference type="Proteomes" id="UP000663823">
    <property type="component" value="Unassembled WGS sequence"/>
</dbReference>
<gene>
    <name evidence="1" type="ORF">OTI717_LOCUS42768</name>
</gene>
<dbReference type="EMBL" id="CAJOAX010054710">
    <property type="protein sequence ID" value="CAF4324571.1"/>
    <property type="molecule type" value="Genomic_DNA"/>
</dbReference>
<evidence type="ECO:0000313" key="1">
    <source>
        <dbReference type="EMBL" id="CAF4324571.1"/>
    </source>
</evidence>